<organism evidence="1 2">
    <name type="scientific">Lactuca sativa</name>
    <name type="common">Garden lettuce</name>
    <dbReference type="NCBI Taxonomy" id="4236"/>
    <lineage>
        <taxon>Eukaryota</taxon>
        <taxon>Viridiplantae</taxon>
        <taxon>Streptophyta</taxon>
        <taxon>Embryophyta</taxon>
        <taxon>Tracheophyta</taxon>
        <taxon>Spermatophyta</taxon>
        <taxon>Magnoliopsida</taxon>
        <taxon>eudicotyledons</taxon>
        <taxon>Gunneridae</taxon>
        <taxon>Pentapetalae</taxon>
        <taxon>asterids</taxon>
        <taxon>campanulids</taxon>
        <taxon>Asterales</taxon>
        <taxon>Asteraceae</taxon>
        <taxon>Cichorioideae</taxon>
        <taxon>Cichorieae</taxon>
        <taxon>Lactucinae</taxon>
        <taxon>Lactuca</taxon>
    </lineage>
</organism>
<sequence length="93" mass="11241">MIKNQMGDENTRLFHGYVNNKQRKNRIHGLNINVEDIKKEVFWFYKEKFHEQWPTLPKLLNHKFCPLDQVQRESLETLITLVAIKTCNTDIWL</sequence>
<reference evidence="1 2" key="1">
    <citation type="journal article" date="2017" name="Nat. Commun.">
        <title>Genome assembly with in vitro proximity ligation data and whole-genome triplication in lettuce.</title>
        <authorList>
            <person name="Reyes-Chin-Wo S."/>
            <person name="Wang Z."/>
            <person name="Yang X."/>
            <person name="Kozik A."/>
            <person name="Arikit S."/>
            <person name="Song C."/>
            <person name="Xia L."/>
            <person name="Froenicke L."/>
            <person name="Lavelle D.O."/>
            <person name="Truco M.J."/>
            <person name="Xia R."/>
            <person name="Zhu S."/>
            <person name="Xu C."/>
            <person name="Xu H."/>
            <person name="Xu X."/>
            <person name="Cox K."/>
            <person name="Korf I."/>
            <person name="Meyers B.C."/>
            <person name="Michelmore R.W."/>
        </authorList>
    </citation>
    <scope>NUCLEOTIDE SEQUENCE [LARGE SCALE GENOMIC DNA]</scope>
    <source>
        <strain evidence="2">cv. Salinas</strain>
        <tissue evidence="1">Seedlings</tissue>
    </source>
</reference>
<protein>
    <submittedName>
        <fullName evidence="1">Uncharacterized protein</fullName>
    </submittedName>
</protein>
<proteinExistence type="predicted"/>
<gene>
    <name evidence="1" type="ORF">LSAT_V11C800437420</name>
</gene>
<evidence type="ECO:0000313" key="2">
    <source>
        <dbReference type="Proteomes" id="UP000235145"/>
    </source>
</evidence>
<accession>A0A9R1WZG1</accession>
<dbReference type="Proteomes" id="UP000235145">
    <property type="component" value="Unassembled WGS sequence"/>
</dbReference>
<keyword evidence="2" id="KW-1185">Reference proteome</keyword>
<evidence type="ECO:0000313" key="1">
    <source>
        <dbReference type="EMBL" id="KAJ0192459.1"/>
    </source>
</evidence>
<dbReference type="EMBL" id="NBSK02000008">
    <property type="protein sequence ID" value="KAJ0192459.1"/>
    <property type="molecule type" value="Genomic_DNA"/>
</dbReference>
<comment type="caution">
    <text evidence="1">The sequence shown here is derived from an EMBL/GenBank/DDBJ whole genome shotgun (WGS) entry which is preliminary data.</text>
</comment>
<dbReference type="AlphaFoldDB" id="A0A9R1WZG1"/>
<name>A0A9R1WZG1_LACSA</name>